<dbReference type="PANTHER" id="PTHR24348:SF22">
    <property type="entry name" value="NON-SPECIFIC SERINE_THREONINE PROTEIN KINASE"/>
    <property type="match status" value="1"/>
</dbReference>
<dbReference type="InterPro" id="IPR045269">
    <property type="entry name" value="Atg1-like"/>
</dbReference>
<proteinExistence type="predicted"/>
<dbReference type="Gene3D" id="1.10.510.10">
    <property type="entry name" value="Transferase(Phosphotransferase) domain 1"/>
    <property type="match status" value="1"/>
</dbReference>
<dbReference type="RefSeq" id="XP_001440973.1">
    <property type="nucleotide sequence ID" value="XM_001440936.1"/>
</dbReference>
<dbReference type="InterPro" id="IPR008271">
    <property type="entry name" value="Ser/Thr_kinase_AS"/>
</dbReference>
<dbReference type="GO" id="GO:0000407">
    <property type="term" value="C:phagophore assembly site"/>
    <property type="evidence" value="ECO:0000318"/>
    <property type="project" value="GO_Central"/>
</dbReference>
<comment type="subunit">
    <text evidence="1">Monomer.</text>
</comment>
<protein>
    <recommendedName>
        <fullName evidence="9">Protein kinase domain-containing protein</fullName>
    </recommendedName>
</protein>
<gene>
    <name evidence="10" type="ORF">GSPATT00009848001</name>
</gene>
<dbReference type="Gene3D" id="3.30.200.20">
    <property type="entry name" value="Phosphorylase Kinase, domain 1"/>
    <property type="match status" value="1"/>
</dbReference>
<feature type="region of interest" description="Disordered" evidence="8">
    <location>
        <begin position="575"/>
        <end position="595"/>
    </location>
</feature>
<keyword evidence="3" id="KW-0808">Transferase</keyword>
<dbReference type="AlphaFoldDB" id="A0CS09"/>
<dbReference type="PROSITE" id="PS00108">
    <property type="entry name" value="PROTEIN_KINASE_ST"/>
    <property type="match status" value="1"/>
</dbReference>
<keyword evidence="6 7" id="KW-0067">ATP-binding</keyword>
<evidence type="ECO:0000259" key="9">
    <source>
        <dbReference type="PROSITE" id="PS50011"/>
    </source>
</evidence>
<dbReference type="PROSITE" id="PS50011">
    <property type="entry name" value="PROTEIN_KINASE_DOM"/>
    <property type="match status" value="1"/>
</dbReference>
<keyword evidence="5" id="KW-0418">Kinase</keyword>
<dbReference type="InterPro" id="IPR000719">
    <property type="entry name" value="Prot_kinase_dom"/>
</dbReference>
<dbReference type="GO" id="GO:0000045">
    <property type="term" value="P:autophagosome assembly"/>
    <property type="evidence" value="ECO:0000318"/>
    <property type="project" value="GO_Central"/>
</dbReference>
<dbReference type="GO" id="GO:0005829">
    <property type="term" value="C:cytosol"/>
    <property type="evidence" value="ECO:0000318"/>
    <property type="project" value="GO_Central"/>
</dbReference>
<reference evidence="10 11" key="1">
    <citation type="journal article" date="2006" name="Nature">
        <title>Global trends of whole-genome duplications revealed by the ciliate Paramecium tetraurelia.</title>
        <authorList>
            <consortium name="Genoscope"/>
            <person name="Aury J.-M."/>
            <person name="Jaillon O."/>
            <person name="Duret L."/>
            <person name="Noel B."/>
            <person name="Jubin C."/>
            <person name="Porcel B.M."/>
            <person name="Segurens B."/>
            <person name="Daubin V."/>
            <person name="Anthouard V."/>
            <person name="Aiach N."/>
            <person name="Arnaiz O."/>
            <person name="Billaut A."/>
            <person name="Beisson J."/>
            <person name="Blanc I."/>
            <person name="Bouhouche K."/>
            <person name="Camara F."/>
            <person name="Duharcourt S."/>
            <person name="Guigo R."/>
            <person name="Gogendeau D."/>
            <person name="Katinka M."/>
            <person name="Keller A.-M."/>
            <person name="Kissmehl R."/>
            <person name="Klotz C."/>
            <person name="Koll F."/>
            <person name="Le Moue A."/>
            <person name="Lepere C."/>
            <person name="Malinsky S."/>
            <person name="Nowacki M."/>
            <person name="Nowak J.K."/>
            <person name="Plattner H."/>
            <person name="Poulain J."/>
            <person name="Ruiz F."/>
            <person name="Serrano V."/>
            <person name="Zagulski M."/>
            <person name="Dessen P."/>
            <person name="Betermier M."/>
            <person name="Weissenbach J."/>
            <person name="Scarpelli C."/>
            <person name="Schachter V."/>
            <person name="Sperling L."/>
            <person name="Meyer E."/>
            <person name="Cohen J."/>
            <person name="Wincker P."/>
        </authorList>
    </citation>
    <scope>NUCLEOTIDE SEQUENCE [LARGE SCALE GENOMIC DNA]</scope>
    <source>
        <strain evidence="10 11">Stock d4-2</strain>
    </source>
</reference>
<dbReference type="OMA" id="HHNRYAL"/>
<dbReference type="SUPFAM" id="SSF56112">
    <property type="entry name" value="Protein kinase-like (PK-like)"/>
    <property type="match status" value="1"/>
</dbReference>
<dbReference type="FunFam" id="1.10.510.10:FF:000571">
    <property type="entry name" value="Maternal embryonic leucine zipper kinase"/>
    <property type="match status" value="1"/>
</dbReference>
<dbReference type="Proteomes" id="UP000000600">
    <property type="component" value="Unassembled WGS sequence"/>
</dbReference>
<dbReference type="GO" id="GO:0004674">
    <property type="term" value="F:protein serine/threonine kinase activity"/>
    <property type="evidence" value="ECO:0000318"/>
    <property type="project" value="GO_Central"/>
</dbReference>
<dbReference type="KEGG" id="ptm:GSPATT00009848001"/>
<evidence type="ECO:0000313" key="11">
    <source>
        <dbReference type="Proteomes" id="UP000000600"/>
    </source>
</evidence>
<feature type="domain" description="Protein kinase" evidence="9">
    <location>
        <begin position="65"/>
        <end position="322"/>
    </location>
</feature>
<dbReference type="InParanoid" id="A0CS09"/>
<evidence type="ECO:0000256" key="3">
    <source>
        <dbReference type="ARBA" id="ARBA00022679"/>
    </source>
</evidence>
<dbReference type="GO" id="GO:0005776">
    <property type="term" value="C:autophagosome"/>
    <property type="evidence" value="ECO:0000318"/>
    <property type="project" value="GO_Central"/>
</dbReference>
<dbReference type="InterPro" id="IPR001245">
    <property type="entry name" value="Ser-Thr/Tyr_kinase_cat_dom"/>
</dbReference>
<feature type="binding site" evidence="7">
    <location>
        <position position="103"/>
    </location>
    <ligand>
        <name>ATP</name>
        <dbReference type="ChEBI" id="CHEBI:30616"/>
    </ligand>
</feature>
<dbReference type="PROSITE" id="PS00107">
    <property type="entry name" value="PROTEIN_KINASE_ATP"/>
    <property type="match status" value="1"/>
</dbReference>
<evidence type="ECO:0000256" key="6">
    <source>
        <dbReference type="ARBA" id="ARBA00022840"/>
    </source>
</evidence>
<dbReference type="OrthoDB" id="5979581at2759"/>
<sequence length="595" mass="69795">METNTYINYDYILQKNIQFFLELNKIDEILEVNLNKYQIYNNLFQEEMEELLNQNDLQTRFSDYYTYVETLGHGAFGLVVKAFNNYSKVLVAVKIISKATIKKFEALEQEAAIFSQLNHQNIVKFYDIKRTDTKILIEMEIINGGSLQKLMDTKLKYNQWFEVEEIKQIIQGILGALSYIHENHFVHRDLKPDNILIGEAANVVKITDFGLSSHHNRYALMQKKCGTLTYMAPELLLKKVYNKNVDVWSVGVIMYQLLNKGQHPYFINGQSQEQLIKNMEKMHTVDNFHNMDRQQISLFQRMTEFDSTKRYSATQALLHPWINEKRQMIPQNFTEMFDLWLLTQKAIVFIKGLMIIINLKSNVRISGQKYLTLSDNQSKITKTDVSDDNQDSSPYYQTSNLLNFLKIRQKVQKSKQSDYSSTNASPIMIKSIDRQENSNGDLLFLHGFLPDLKVSKEYPEKNKKVQIKRLDSSLSQHTKNSSSTSPYKCNANKQMKFLLKPLPTQNDLQKVTQTVDLYKIQQIVNQVRQKQFRYKQSGILEGDSQEFSPFHTKTVSFHQSRTTKYKTEAQYRQKRIQSTIDQKKQDNNLNYFKKK</sequence>
<keyword evidence="11" id="KW-1185">Reference proteome</keyword>
<evidence type="ECO:0000256" key="4">
    <source>
        <dbReference type="ARBA" id="ARBA00022741"/>
    </source>
</evidence>
<dbReference type="InterPro" id="IPR011009">
    <property type="entry name" value="Kinase-like_dom_sf"/>
</dbReference>
<dbReference type="GO" id="GO:0016020">
    <property type="term" value="C:membrane"/>
    <property type="evidence" value="ECO:0000318"/>
    <property type="project" value="GO_Central"/>
</dbReference>
<evidence type="ECO:0000256" key="7">
    <source>
        <dbReference type="PROSITE-ProRule" id="PRU10141"/>
    </source>
</evidence>
<evidence type="ECO:0000256" key="1">
    <source>
        <dbReference type="ARBA" id="ARBA00011245"/>
    </source>
</evidence>
<evidence type="ECO:0000313" key="10">
    <source>
        <dbReference type="EMBL" id="CAK73576.1"/>
    </source>
</evidence>
<dbReference type="GeneID" id="5026774"/>
<evidence type="ECO:0000256" key="2">
    <source>
        <dbReference type="ARBA" id="ARBA00022527"/>
    </source>
</evidence>
<dbReference type="EMBL" id="CT868163">
    <property type="protein sequence ID" value="CAK73576.1"/>
    <property type="molecule type" value="Genomic_DNA"/>
</dbReference>
<dbReference type="Pfam" id="PF00069">
    <property type="entry name" value="Pkinase"/>
    <property type="match status" value="1"/>
</dbReference>
<name>A0CS09_PARTE</name>
<dbReference type="SMART" id="SM00220">
    <property type="entry name" value="S_TKc"/>
    <property type="match status" value="1"/>
</dbReference>
<dbReference type="PRINTS" id="PR00109">
    <property type="entry name" value="TYRKINASE"/>
</dbReference>
<dbReference type="eggNOG" id="KOG0032">
    <property type="taxonomic scope" value="Eukaryota"/>
</dbReference>
<dbReference type="GO" id="GO:0010506">
    <property type="term" value="P:regulation of autophagy"/>
    <property type="evidence" value="ECO:0000318"/>
    <property type="project" value="GO_Central"/>
</dbReference>
<dbReference type="PANTHER" id="PTHR24348">
    <property type="entry name" value="SERINE/THREONINE-PROTEIN KINASE UNC-51-RELATED"/>
    <property type="match status" value="1"/>
</dbReference>
<accession>A0CS09</accession>
<evidence type="ECO:0000256" key="8">
    <source>
        <dbReference type="SAM" id="MobiDB-lite"/>
    </source>
</evidence>
<dbReference type="InterPro" id="IPR017441">
    <property type="entry name" value="Protein_kinase_ATP_BS"/>
</dbReference>
<evidence type="ECO:0000256" key="5">
    <source>
        <dbReference type="ARBA" id="ARBA00022777"/>
    </source>
</evidence>
<organism evidence="10 11">
    <name type="scientific">Paramecium tetraurelia</name>
    <dbReference type="NCBI Taxonomy" id="5888"/>
    <lineage>
        <taxon>Eukaryota</taxon>
        <taxon>Sar</taxon>
        <taxon>Alveolata</taxon>
        <taxon>Ciliophora</taxon>
        <taxon>Intramacronucleata</taxon>
        <taxon>Oligohymenophorea</taxon>
        <taxon>Peniculida</taxon>
        <taxon>Parameciidae</taxon>
        <taxon>Paramecium</taxon>
    </lineage>
</organism>
<keyword evidence="2" id="KW-0723">Serine/threonine-protein kinase</keyword>
<dbReference type="GO" id="GO:0005524">
    <property type="term" value="F:ATP binding"/>
    <property type="evidence" value="ECO:0007669"/>
    <property type="project" value="UniProtKB-UniRule"/>
</dbReference>
<dbReference type="HOGENOM" id="CLU_458909_0_0_1"/>
<dbReference type="GO" id="GO:0005737">
    <property type="term" value="C:cytoplasm"/>
    <property type="evidence" value="ECO:0000318"/>
    <property type="project" value="GO_Central"/>
</dbReference>
<keyword evidence="4 7" id="KW-0547">Nucleotide-binding</keyword>